<evidence type="ECO:0000313" key="9">
    <source>
        <dbReference type="Proteomes" id="UP000260783"/>
    </source>
</evidence>
<evidence type="ECO:0000259" key="2">
    <source>
        <dbReference type="Pfam" id="PF13672"/>
    </source>
</evidence>
<feature type="domain" description="PPM-type phosphatase" evidence="2">
    <location>
        <begin position="13"/>
        <end position="242"/>
    </location>
</feature>
<dbReference type="Proteomes" id="UP000260782">
    <property type="component" value="Unassembled WGS sequence"/>
</dbReference>
<dbReference type="EMBL" id="QVES01000008">
    <property type="protein sequence ID" value="RGB85527.1"/>
    <property type="molecule type" value="Genomic_DNA"/>
</dbReference>
<dbReference type="Proteomes" id="UP000260783">
    <property type="component" value="Unassembled WGS sequence"/>
</dbReference>
<dbReference type="Gene3D" id="3.60.40.10">
    <property type="entry name" value="PPM-type phosphatase domain"/>
    <property type="match status" value="1"/>
</dbReference>
<feature type="coiled-coil region" evidence="1">
    <location>
        <begin position="291"/>
        <end position="367"/>
    </location>
</feature>
<organism evidence="4 7">
    <name type="scientific">Faecalibacterium prausnitzii</name>
    <dbReference type="NCBI Taxonomy" id="853"/>
    <lineage>
        <taxon>Bacteria</taxon>
        <taxon>Bacillati</taxon>
        <taxon>Bacillota</taxon>
        <taxon>Clostridia</taxon>
        <taxon>Eubacteriales</taxon>
        <taxon>Oscillospiraceae</taxon>
        <taxon>Faecalibacterium</taxon>
    </lineage>
</organism>
<protein>
    <recommendedName>
        <fullName evidence="2">PPM-type phosphatase domain-containing protein</fullName>
    </recommendedName>
</protein>
<evidence type="ECO:0000313" key="4">
    <source>
        <dbReference type="EMBL" id="RAW65426.1"/>
    </source>
</evidence>
<accession>A0A329UUE0</accession>
<evidence type="ECO:0000313" key="5">
    <source>
        <dbReference type="EMBL" id="RGB85527.1"/>
    </source>
</evidence>
<evidence type="ECO:0000313" key="8">
    <source>
        <dbReference type="Proteomes" id="UP000260782"/>
    </source>
</evidence>
<dbReference type="EMBL" id="WKQM01000024">
    <property type="protein sequence ID" value="MSC52425.1"/>
    <property type="molecule type" value="Genomic_DNA"/>
</dbReference>
<dbReference type="GeneID" id="75067030"/>
<dbReference type="InterPro" id="IPR001932">
    <property type="entry name" value="PPM-type_phosphatase-like_dom"/>
</dbReference>
<evidence type="ECO:0000313" key="6">
    <source>
        <dbReference type="EMBL" id="RGB96090.1"/>
    </source>
</evidence>
<evidence type="ECO:0000313" key="7">
    <source>
        <dbReference type="Proteomes" id="UP000250550"/>
    </source>
</evidence>
<dbReference type="AlphaFoldDB" id="A0A329UUE0"/>
<dbReference type="Pfam" id="PF13672">
    <property type="entry name" value="PP2C_2"/>
    <property type="match status" value="1"/>
</dbReference>
<dbReference type="Proteomes" id="UP000250550">
    <property type="component" value="Unassembled WGS sequence"/>
</dbReference>
<dbReference type="EMBL" id="QVEW01000011">
    <property type="protein sequence ID" value="RGB96090.1"/>
    <property type="molecule type" value="Genomic_DNA"/>
</dbReference>
<evidence type="ECO:0000313" key="3">
    <source>
        <dbReference type="EMBL" id="MSC52425.1"/>
    </source>
</evidence>
<name>A0A329UUE0_9FIRM</name>
<dbReference type="InterPro" id="IPR036457">
    <property type="entry name" value="PPM-type-like_dom_sf"/>
</dbReference>
<reference evidence="4 7" key="1">
    <citation type="submission" date="2018-02" db="EMBL/GenBank/DDBJ databases">
        <title>Complete genome sequencing of Faecalibacterium prausnitzii strains isolated from the human gut.</title>
        <authorList>
            <person name="Fitzgerald B.C."/>
            <person name="Shkoporov A.N."/>
            <person name="Ross P.R."/>
            <person name="Hill C."/>
        </authorList>
    </citation>
    <scope>NUCLEOTIDE SEQUENCE [LARGE SCALE GENOMIC DNA]</scope>
    <source>
        <strain evidence="4 7">APC924/119</strain>
    </source>
</reference>
<evidence type="ECO:0000313" key="10">
    <source>
        <dbReference type="Proteomes" id="UP000462091"/>
    </source>
</evidence>
<comment type="caution">
    <text evidence="4">The sequence shown here is derived from an EMBL/GenBank/DDBJ whole genome shotgun (WGS) entry which is preliminary data.</text>
</comment>
<keyword evidence="1" id="KW-0175">Coiled coil</keyword>
<proteinExistence type="predicted"/>
<sequence>MAEYYQFAHSVQGYNHIKANKVCQDASGECHFEDVSIIAVADGHGSDNYIRTDRGSKFAVSAALTAIKAFVQEARENHLSTVPDSETELIQVSKNILARWYTQVENDVACEPFQPEELAKVSEKYKQRYASGQYNAKAYGTTLIAVCMTSEGWFGIHIGDGKCVELLENGTLCEPIPWDEACEQNITTSICDSDAIEEFRYVIQKDFPAAIFIGSDGIDDSYSSEMELHELYRNIFIVFAEHSTEVGNNEVRDYLPKITRRGSGDDVSIAGIIRTDLSEGSVAKIRLCGEEIRLKAQLEKAERTHRSAIEKRNYIENNMKRNRTELQKLTERLLDAEAGLKASEVALYKAQAEWKSLQARLNALERDTLGNVAIQAENVVVPDSDAKDLISIQDAAKSEVMQETQGISH</sequence>
<dbReference type="EMBL" id="PRLF01000007">
    <property type="protein sequence ID" value="RAW65426.1"/>
    <property type="molecule type" value="Genomic_DNA"/>
</dbReference>
<gene>
    <name evidence="4" type="ORF">C4N21_06870</name>
    <name evidence="6" type="ORF">DWZ04_10455</name>
    <name evidence="5" type="ORF">DWZ25_08460</name>
    <name evidence="3" type="ORF">GKE10_11045</name>
</gene>
<evidence type="ECO:0000256" key="1">
    <source>
        <dbReference type="SAM" id="Coils"/>
    </source>
</evidence>
<dbReference type="RefSeq" id="WP_005920616.1">
    <property type="nucleotide sequence ID" value="NZ_CABKNH010000022.1"/>
</dbReference>
<reference evidence="3 10" key="3">
    <citation type="journal article" date="2019" name="Nat. Med.">
        <title>A library of human gut bacterial isolates paired with longitudinal multiomics data enables mechanistic microbiome research.</title>
        <authorList>
            <person name="Poyet M."/>
            <person name="Groussin M."/>
            <person name="Gibbons S.M."/>
            <person name="Avila-Pacheco J."/>
            <person name="Jiang X."/>
            <person name="Kearney S.M."/>
            <person name="Perrotta A.R."/>
            <person name="Berdy B."/>
            <person name="Zhao S."/>
            <person name="Lieberman T.D."/>
            <person name="Swanson P.K."/>
            <person name="Smith M."/>
            <person name="Roesemann S."/>
            <person name="Alexander J.E."/>
            <person name="Rich S.A."/>
            <person name="Livny J."/>
            <person name="Vlamakis H."/>
            <person name="Clish C."/>
            <person name="Bullock K."/>
            <person name="Deik A."/>
            <person name="Scott J."/>
            <person name="Pierce K.A."/>
            <person name="Xavier R.J."/>
            <person name="Alm E.J."/>
        </authorList>
    </citation>
    <scope>NUCLEOTIDE SEQUENCE [LARGE SCALE GENOMIC DNA]</scope>
    <source>
        <strain evidence="3 10">BIOML-B1</strain>
    </source>
</reference>
<dbReference type="SUPFAM" id="SSF81606">
    <property type="entry name" value="PP2C-like"/>
    <property type="match status" value="1"/>
</dbReference>
<reference evidence="8 9" key="2">
    <citation type="submission" date="2018-08" db="EMBL/GenBank/DDBJ databases">
        <title>A genome reference for cultivated species of the human gut microbiota.</title>
        <authorList>
            <person name="Zou Y."/>
            <person name="Xue W."/>
            <person name="Luo G."/>
        </authorList>
    </citation>
    <scope>NUCLEOTIDE SEQUENCE [LARGE SCALE GENOMIC DNA]</scope>
    <source>
        <strain evidence="6 9">AF29-11BH</strain>
        <strain evidence="5 8">AF31-14AC</strain>
    </source>
</reference>
<dbReference type="Proteomes" id="UP000462091">
    <property type="component" value="Unassembled WGS sequence"/>
</dbReference>